<dbReference type="STRING" id="54915.ADS79_32165"/>
<keyword evidence="4" id="KW-1185">Reference proteome</keyword>
<dbReference type="OrthoDB" id="2473193at2"/>
<gene>
    <name evidence="2" type="ORF">ADS79_32165</name>
    <name evidence="1" type="ORF">BRE01_28320</name>
</gene>
<evidence type="ECO:0000313" key="3">
    <source>
        <dbReference type="Proteomes" id="UP000036834"/>
    </source>
</evidence>
<dbReference type="EMBL" id="LGIQ01000017">
    <property type="protein sequence ID" value="KNB68628.1"/>
    <property type="molecule type" value="Genomic_DNA"/>
</dbReference>
<dbReference type="Proteomes" id="UP000036834">
    <property type="component" value="Unassembled WGS sequence"/>
</dbReference>
<reference evidence="2" key="2">
    <citation type="submission" date="2015-07" db="EMBL/GenBank/DDBJ databases">
        <title>MeaNS - Measles Nucleotide Surveillance Program.</title>
        <authorList>
            <person name="Tran T."/>
            <person name="Druce J."/>
        </authorList>
    </citation>
    <scope>NUCLEOTIDE SEQUENCE</scope>
    <source>
        <strain evidence="2">DSM 9887</strain>
    </source>
</reference>
<sequence length="131" mass="15158">MDFLVKKYQPINEELVLFNEEHYLSVIKVHIADLETSKREALFNHLFEFASNDVDLEIDVSEEHNGIWYLQVLVPHVLTLPDVAAKRIGRGKEQLEAHLASQPVQLIQNLLSGEEIYTYVKRYNPNIEVVS</sequence>
<dbReference type="EMBL" id="BJON01000010">
    <property type="protein sequence ID" value="GED69130.1"/>
    <property type="molecule type" value="Genomic_DNA"/>
</dbReference>
<dbReference type="PATRIC" id="fig|54915.3.peg.531"/>
<dbReference type="AlphaFoldDB" id="A0A0K9YIV6"/>
<protein>
    <submittedName>
        <fullName evidence="2">Uncharacterized protein</fullName>
    </submittedName>
</protein>
<accession>A0A0K9YIV6</accession>
<comment type="caution">
    <text evidence="2">The sequence shown here is derived from an EMBL/GenBank/DDBJ whole genome shotgun (WGS) entry which is preliminary data.</text>
</comment>
<organism evidence="2 3">
    <name type="scientific">Brevibacillus reuszeri</name>
    <dbReference type="NCBI Taxonomy" id="54915"/>
    <lineage>
        <taxon>Bacteria</taxon>
        <taxon>Bacillati</taxon>
        <taxon>Bacillota</taxon>
        <taxon>Bacilli</taxon>
        <taxon>Bacillales</taxon>
        <taxon>Paenibacillaceae</taxon>
        <taxon>Brevibacillus</taxon>
    </lineage>
</organism>
<evidence type="ECO:0000313" key="4">
    <source>
        <dbReference type="Proteomes" id="UP000319578"/>
    </source>
</evidence>
<proteinExistence type="predicted"/>
<name>A0A0K9YIV6_9BACL</name>
<dbReference type="Proteomes" id="UP000319578">
    <property type="component" value="Unassembled WGS sequence"/>
</dbReference>
<reference evidence="1 4" key="3">
    <citation type="submission" date="2019-06" db="EMBL/GenBank/DDBJ databases">
        <title>Whole genome shotgun sequence of Brevibacillus reuszeri NBRC 15719.</title>
        <authorList>
            <person name="Hosoyama A."/>
            <person name="Uohara A."/>
            <person name="Ohji S."/>
            <person name="Ichikawa N."/>
        </authorList>
    </citation>
    <scope>NUCLEOTIDE SEQUENCE [LARGE SCALE GENOMIC DNA]</scope>
    <source>
        <strain evidence="1 4">NBRC 15719</strain>
    </source>
</reference>
<reference evidence="3" key="1">
    <citation type="submission" date="2015-07" db="EMBL/GenBank/DDBJ databases">
        <title>Genome sequencing project for genomic taxonomy and phylogenomics of Bacillus-like bacteria.</title>
        <authorList>
            <person name="Liu B."/>
            <person name="Wang J."/>
            <person name="Zhu Y."/>
            <person name="Liu G."/>
            <person name="Chen Q."/>
            <person name="Chen Z."/>
            <person name="Lan J."/>
            <person name="Che J."/>
            <person name="Ge C."/>
            <person name="Shi H."/>
            <person name="Pan Z."/>
            <person name="Liu X."/>
        </authorList>
    </citation>
    <scope>NUCLEOTIDE SEQUENCE [LARGE SCALE GENOMIC DNA]</scope>
    <source>
        <strain evidence="3">DSM 9887</strain>
    </source>
</reference>
<dbReference type="RefSeq" id="WP_049742559.1">
    <property type="nucleotide sequence ID" value="NZ_BJON01000010.1"/>
</dbReference>
<evidence type="ECO:0000313" key="2">
    <source>
        <dbReference type="EMBL" id="KNB68628.1"/>
    </source>
</evidence>
<evidence type="ECO:0000313" key="1">
    <source>
        <dbReference type="EMBL" id="GED69130.1"/>
    </source>
</evidence>